<comment type="caution">
    <text evidence="1">The sequence shown here is derived from an EMBL/GenBank/DDBJ whole genome shotgun (WGS) entry which is preliminary data.</text>
</comment>
<reference evidence="1 2" key="2">
    <citation type="journal article" date="2022" name="Mol. Ecol. Resour.">
        <title>The genomes of chicory, endive, great burdock and yacon provide insights into Asteraceae paleo-polyploidization history and plant inulin production.</title>
        <authorList>
            <person name="Fan W."/>
            <person name="Wang S."/>
            <person name="Wang H."/>
            <person name="Wang A."/>
            <person name="Jiang F."/>
            <person name="Liu H."/>
            <person name="Zhao H."/>
            <person name="Xu D."/>
            <person name="Zhang Y."/>
        </authorList>
    </citation>
    <scope>NUCLEOTIDE SEQUENCE [LARGE SCALE GENOMIC DNA]</scope>
    <source>
        <strain evidence="2">cv. Niubang</strain>
    </source>
</reference>
<protein>
    <submittedName>
        <fullName evidence="1">Uncharacterized protein</fullName>
    </submittedName>
</protein>
<keyword evidence="2" id="KW-1185">Reference proteome</keyword>
<evidence type="ECO:0000313" key="1">
    <source>
        <dbReference type="EMBL" id="KAI3667860.1"/>
    </source>
</evidence>
<gene>
    <name evidence="1" type="ORF">L6452_42930</name>
</gene>
<name>A0ACB8XLD3_ARCLA</name>
<dbReference type="EMBL" id="CM042063">
    <property type="protein sequence ID" value="KAI3667860.1"/>
    <property type="molecule type" value="Genomic_DNA"/>
</dbReference>
<reference evidence="2" key="1">
    <citation type="journal article" date="2022" name="Mol. Ecol. Resour.">
        <title>The genomes of chicory, endive, great burdock and yacon provide insights into Asteraceae palaeo-polyploidization history and plant inulin production.</title>
        <authorList>
            <person name="Fan W."/>
            <person name="Wang S."/>
            <person name="Wang H."/>
            <person name="Wang A."/>
            <person name="Jiang F."/>
            <person name="Liu H."/>
            <person name="Zhao H."/>
            <person name="Xu D."/>
            <person name="Zhang Y."/>
        </authorList>
    </citation>
    <scope>NUCLEOTIDE SEQUENCE [LARGE SCALE GENOMIC DNA]</scope>
    <source>
        <strain evidence="2">cv. Niubang</strain>
    </source>
</reference>
<proteinExistence type="predicted"/>
<dbReference type="Proteomes" id="UP001055879">
    <property type="component" value="Linkage Group LG17"/>
</dbReference>
<organism evidence="1 2">
    <name type="scientific">Arctium lappa</name>
    <name type="common">Greater burdock</name>
    <name type="synonym">Lappa major</name>
    <dbReference type="NCBI Taxonomy" id="4217"/>
    <lineage>
        <taxon>Eukaryota</taxon>
        <taxon>Viridiplantae</taxon>
        <taxon>Streptophyta</taxon>
        <taxon>Embryophyta</taxon>
        <taxon>Tracheophyta</taxon>
        <taxon>Spermatophyta</taxon>
        <taxon>Magnoliopsida</taxon>
        <taxon>eudicotyledons</taxon>
        <taxon>Gunneridae</taxon>
        <taxon>Pentapetalae</taxon>
        <taxon>asterids</taxon>
        <taxon>campanulids</taxon>
        <taxon>Asterales</taxon>
        <taxon>Asteraceae</taxon>
        <taxon>Carduoideae</taxon>
        <taxon>Cardueae</taxon>
        <taxon>Arctiinae</taxon>
        <taxon>Arctium</taxon>
    </lineage>
</organism>
<evidence type="ECO:0000313" key="2">
    <source>
        <dbReference type="Proteomes" id="UP001055879"/>
    </source>
</evidence>
<accession>A0ACB8XLD3</accession>
<sequence>MRHLFVSSKEPQFPVLAAIARDILTIQASTVASESAFSFIGKIISARRTRLTLESVECCMCLQDYLDNMQRIQDQTSLEADIDDMEANLAENEVDQGLSMSPTVTDDDASSVDGVSHYDDEEEELNVDHLDDNTAVDRLEKHGTLHEYNDPYYNYNPWGWGGGSSGSNRESRRRIEAKGVSPDCTSGSLGIESTYGWKGYAPSVVMAGKDMPLPL</sequence>